<dbReference type="STRING" id="763034.HMPREF9446_01329"/>
<accession>F3PRH8</accession>
<gene>
    <name evidence="1" type="ORF">HMPREF9446_01329</name>
</gene>
<proteinExistence type="predicted"/>
<protein>
    <submittedName>
        <fullName evidence="1">Uncharacterized protein</fullName>
    </submittedName>
</protein>
<sequence length="77" mass="8651">MWNISTLLATLSTVFHTTLHCIIASTASCILEKQEVTFSFFSLAHPLSIPYGKRQASTGMKHLNLTNYICSPKQMYL</sequence>
<organism evidence="1 2">
    <name type="scientific">Bacteroides fluxus YIT 12057</name>
    <dbReference type="NCBI Taxonomy" id="763034"/>
    <lineage>
        <taxon>Bacteria</taxon>
        <taxon>Pseudomonadati</taxon>
        <taxon>Bacteroidota</taxon>
        <taxon>Bacteroidia</taxon>
        <taxon>Bacteroidales</taxon>
        <taxon>Bacteroidaceae</taxon>
        <taxon>Bacteroides</taxon>
    </lineage>
</organism>
<dbReference type="HOGENOM" id="CLU_2630731_0_0_10"/>
<comment type="caution">
    <text evidence="1">The sequence shown here is derived from an EMBL/GenBank/DDBJ whole genome shotgun (WGS) entry which is preliminary data.</text>
</comment>
<dbReference type="EMBL" id="AFBN01000024">
    <property type="protein sequence ID" value="EGF58309.1"/>
    <property type="molecule type" value="Genomic_DNA"/>
</dbReference>
<evidence type="ECO:0000313" key="1">
    <source>
        <dbReference type="EMBL" id="EGF58309.1"/>
    </source>
</evidence>
<dbReference type="AlphaFoldDB" id="F3PRH8"/>
<dbReference type="Proteomes" id="UP000003416">
    <property type="component" value="Unassembled WGS sequence"/>
</dbReference>
<keyword evidence="2" id="KW-1185">Reference proteome</keyword>
<reference evidence="1 2" key="1">
    <citation type="submission" date="2011-02" db="EMBL/GenBank/DDBJ databases">
        <authorList>
            <person name="Weinstock G."/>
            <person name="Sodergren E."/>
            <person name="Clifton S."/>
            <person name="Fulton L."/>
            <person name="Fulton B."/>
            <person name="Courtney L."/>
            <person name="Fronick C."/>
            <person name="Harrison M."/>
            <person name="Strong C."/>
            <person name="Farmer C."/>
            <person name="Delahaunty K."/>
            <person name="Markovic C."/>
            <person name="Hall O."/>
            <person name="Minx P."/>
            <person name="Tomlinson C."/>
            <person name="Mitreva M."/>
            <person name="Hou S."/>
            <person name="Chen J."/>
            <person name="Wollam A."/>
            <person name="Pepin K.H."/>
            <person name="Johnson M."/>
            <person name="Bhonagiri V."/>
            <person name="Zhang X."/>
            <person name="Suruliraj S."/>
            <person name="Warren W."/>
            <person name="Chinwalla A."/>
            <person name="Mardis E.R."/>
            <person name="Wilson R.K."/>
        </authorList>
    </citation>
    <scope>NUCLEOTIDE SEQUENCE [LARGE SCALE GENOMIC DNA]</scope>
    <source>
        <strain evidence="1 2">YIT 12057</strain>
    </source>
</reference>
<name>F3PRH8_9BACE</name>
<evidence type="ECO:0000313" key="2">
    <source>
        <dbReference type="Proteomes" id="UP000003416"/>
    </source>
</evidence>